<protein>
    <submittedName>
        <fullName evidence="5">Molecular chaperone HscB</fullName>
    </submittedName>
</protein>
<dbReference type="PANTHER" id="PTHR14021">
    <property type="entry name" value="IRON-SULFUR CLUSTER CO-CHAPERONE PROTEIN HSCB"/>
    <property type="match status" value="1"/>
</dbReference>
<keyword evidence="3" id="KW-0175">Coiled coil</keyword>
<dbReference type="PANTHER" id="PTHR14021:SF15">
    <property type="entry name" value="IRON-SULFUR CLUSTER CO-CHAPERONE PROTEIN HSCB"/>
    <property type="match status" value="1"/>
</dbReference>
<dbReference type="Proteomes" id="UP000292447">
    <property type="component" value="Chromosome I"/>
</dbReference>
<dbReference type="EMBL" id="CP034456">
    <property type="protein sequence ID" value="QBM86223.1"/>
    <property type="molecule type" value="Genomic_DNA"/>
</dbReference>
<sequence length="224" mass="25628">MFCRNLLGFQLRSLRRYALTEKTHFQLFPKSFPAGGPPKDAFQVNPRLLRREYRALQSQNHPDVVMGSSAFTENTASTTANDSASLAINNAYTMLKNPYTRAAYIIQLQHPNHIDITQDEVSKKFIAKVQASSEQSLNYKELLMTVLEAHEALELATLEADLEHLEQENSAKMLESEQKLEELLQESPVPWEQFIIETIRLKYWVNIANGIKEWEAGKPVLLTH</sequence>
<dbReference type="STRING" id="2163413.A0A4V1ADM4"/>
<dbReference type="InterPro" id="IPR036869">
    <property type="entry name" value="J_dom_sf"/>
</dbReference>
<keyword evidence="6" id="KW-1185">Reference proteome</keyword>
<dbReference type="GO" id="GO:0044571">
    <property type="term" value="P:[2Fe-2S] cluster assembly"/>
    <property type="evidence" value="ECO:0007669"/>
    <property type="project" value="InterPro"/>
</dbReference>
<dbReference type="NCBIfam" id="TIGR00714">
    <property type="entry name" value="hscB"/>
    <property type="match status" value="1"/>
</dbReference>
<proteinExistence type="inferred from homology"/>
<evidence type="ECO:0000256" key="3">
    <source>
        <dbReference type="SAM" id="Coils"/>
    </source>
</evidence>
<feature type="domain" description="Co-chaperone HscB C-terminal oligomerisation" evidence="4">
    <location>
        <begin position="139"/>
        <end position="212"/>
    </location>
</feature>
<dbReference type="InterPro" id="IPR004640">
    <property type="entry name" value="HscB"/>
</dbReference>
<comment type="similarity">
    <text evidence="1">Belongs to the HscB family.</text>
</comment>
<keyword evidence="2" id="KW-0143">Chaperone</keyword>
<dbReference type="GO" id="GO:0051259">
    <property type="term" value="P:protein complex oligomerization"/>
    <property type="evidence" value="ECO:0007669"/>
    <property type="project" value="InterPro"/>
</dbReference>
<evidence type="ECO:0000256" key="1">
    <source>
        <dbReference type="ARBA" id="ARBA00010476"/>
    </source>
</evidence>
<dbReference type="SUPFAM" id="SSF46565">
    <property type="entry name" value="Chaperone J-domain"/>
    <property type="match status" value="1"/>
</dbReference>
<feature type="coiled-coil region" evidence="3">
    <location>
        <begin position="148"/>
        <end position="186"/>
    </location>
</feature>
<dbReference type="Gene3D" id="1.20.1280.20">
    <property type="entry name" value="HscB, C-terminal domain"/>
    <property type="match status" value="1"/>
</dbReference>
<evidence type="ECO:0000313" key="5">
    <source>
        <dbReference type="EMBL" id="QBM86223.1"/>
    </source>
</evidence>
<dbReference type="InterPro" id="IPR036386">
    <property type="entry name" value="HscB_C_sf"/>
</dbReference>
<dbReference type="Pfam" id="PF07743">
    <property type="entry name" value="HSCB_C"/>
    <property type="match status" value="1"/>
</dbReference>
<dbReference type="InterPro" id="IPR009073">
    <property type="entry name" value="HscB_oligo_C"/>
</dbReference>
<evidence type="ECO:0000259" key="4">
    <source>
        <dbReference type="Pfam" id="PF07743"/>
    </source>
</evidence>
<gene>
    <name evidence="5" type="primary">MPUL0A08590</name>
    <name evidence="5" type="ORF">METSCH_A08590</name>
</gene>
<name>A0A4V1ADM4_9ASCO</name>
<reference evidence="6" key="1">
    <citation type="submission" date="2019-03" db="EMBL/GenBank/DDBJ databases">
        <title>Snf2 controls pulcherriminic acid biosynthesis and connects pigmentation and antifungal activity of the yeast Metschnikowia pulcherrima.</title>
        <authorList>
            <person name="Gore-Lloyd D."/>
            <person name="Sumann I."/>
            <person name="Brachmann A.O."/>
            <person name="Schneeberger K."/>
            <person name="Ortiz-Merino R.A."/>
            <person name="Moreno-Beltran M."/>
            <person name="Schlaefli M."/>
            <person name="Kirner P."/>
            <person name="Santos Kron A."/>
            <person name="Wolfe K.H."/>
            <person name="Piel J."/>
            <person name="Ahrens C.H."/>
            <person name="Henk D."/>
            <person name="Freimoser F.M."/>
        </authorList>
    </citation>
    <scope>NUCLEOTIDE SEQUENCE [LARGE SCALE GENOMIC DNA]</scope>
    <source>
        <strain evidence="6">APC 1.2</strain>
    </source>
</reference>
<dbReference type="SUPFAM" id="SSF47144">
    <property type="entry name" value="HSC20 (HSCB), C-terminal oligomerisation domain"/>
    <property type="match status" value="1"/>
</dbReference>
<dbReference type="Gene3D" id="1.10.287.110">
    <property type="entry name" value="DnaJ domain"/>
    <property type="match status" value="1"/>
</dbReference>
<dbReference type="GO" id="GO:0051087">
    <property type="term" value="F:protein-folding chaperone binding"/>
    <property type="evidence" value="ECO:0007669"/>
    <property type="project" value="InterPro"/>
</dbReference>
<dbReference type="AlphaFoldDB" id="A0A4V1ADM4"/>
<accession>A0A4V1ADM4</accession>
<dbReference type="GO" id="GO:0001671">
    <property type="term" value="F:ATPase activator activity"/>
    <property type="evidence" value="ECO:0007669"/>
    <property type="project" value="InterPro"/>
</dbReference>
<organism evidence="5 6">
    <name type="scientific">Metschnikowia aff. pulcherrima</name>
    <dbReference type="NCBI Taxonomy" id="2163413"/>
    <lineage>
        <taxon>Eukaryota</taxon>
        <taxon>Fungi</taxon>
        <taxon>Dikarya</taxon>
        <taxon>Ascomycota</taxon>
        <taxon>Saccharomycotina</taxon>
        <taxon>Pichiomycetes</taxon>
        <taxon>Metschnikowiaceae</taxon>
        <taxon>Metschnikowia</taxon>
    </lineage>
</organism>
<evidence type="ECO:0000313" key="6">
    <source>
        <dbReference type="Proteomes" id="UP000292447"/>
    </source>
</evidence>
<evidence type="ECO:0000256" key="2">
    <source>
        <dbReference type="ARBA" id="ARBA00023186"/>
    </source>
</evidence>
<dbReference type="GO" id="GO:0005739">
    <property type="term" value="C:mitochondrion"/>
    <property type="evidence" value="ECO:0007669"/>
    <property type="project" value="TreeGrafter"/>
</dbReference>